<feature type="transmembrane region" description="Helical" evidence="7">
    <location>
        <begin position="179"/>
        <end position="200"/>
    </location>
</feature>
<dbReference type="STRING" id="126156.SAMN05421670_0893"/>
<evidence type="ECO:0000256" key="6">
    <source>
        <dbReference type="ARBA" id="ARBA00023136"/>
    </source>
</evidence>
<feature type="transmembrane region" description="Helical" evidence="7">
    <location>
        <begin position="268"/>
        <end position="286"/>
    </location>
</feature>
<evidence type="ECO:0000256" key="5">
    <source>
        <dbReference type="ARBA" id="ARBA00022989"/>
    </source>
</evidence>
<feature type="transmembrane region" description="Helical" evidence="7">
    <location>
        <begin position="212"/>
        <end position="231"/>
    </location>
</feature>
<dbReference type="OrthoDB" id="510638at2"/>
<dbReference type="PANTHER" id="PTHR32322">
    <property type="entry name" value="INNER MEMBRANE TRANSPORTER"/>
    <property type="match status" value="1"/>
</dbReference>
<comment type="similarity">
    <text evidence="2">Belongs to the EamA transporter family.</text>
</comment>
<keyword evidence="10" id="KW-1185">Reference proteome</keyword>
<reference evidence="10" key="1">
    <citation type="submission" date="2016-10" db="EMBL/GenBank/DDBJ databases">
        <authorList>
            <person name="Varghese N."/>
            <person name="Submissions S."/>
        </authorList>
    </citation>
    <scope>NUCLEOTIDE SEQUENCE [LARGE SCALE GENOMIC DNA]</scope>
    <source>
        <strain evidence="10">DSM 11706</strain>
    </source>
</reference>
<feature type="transmembrane region" description="Helical" evidence="7">
    <location>
        <begin position="123"/>
        <end position="140"/>
    </location>
</feature>
<dbReference type="AlphaFoldDB" id="A0A1I5VMQ7"/>
<evidence type="ECO:0000259" key="8">
    <source>
        <dbReference type="Pfam" id="PF00892"/>
    </source>
</evidence>
<comment type="subcellular location">
    <subcellularLocation>
        <location evidence="1">Cell membrane</location>
        <topology evidence="1">Multi-pass membrane protein</topology>
    </subcellularLocation>
</comment>
<feature type="transmembrane region" description="Helical" evidence="7">
    <location>
        <begin position="36"/>
        <end position="55"/>
    </location>
</feature>
<dbReference type="InterPro" id="IPR000620">
    <property type="entry name" value="EamA_dom"/>
</dbReference>
<name>A0A1I5VMQ7_9BACI</name>
<feature type="transmembrane region" description="Helical" evidence="7">
    <location>
        <begin position="96"/>
        <end position="116"/>
    </location>
</feature>
<gene>
    <name evidence="9" type="ORF">SAMN05421670_0893</name>
</gene>
<dbReference type="Pfam" id="PF00892">
    <property type="entry name" value="EamA"/>
    <property type="match status" value="2"/>
</dbReference>
<dbReference type="RefSeq" id="WP_093534557.1">
    <property type="nucleotide sequence ID" value="NZ_FOXU01000001.1"/>
</dbReference>
<evidence type="ECO:0000313" key="9">
    <source>
        <dbReference type="EMBL" id="SFQ08779.1"/>
    </source>
</evidence>
<dbReference type="GO" id="GO:0005886">
    <property type="term" value="C:plasma membrane"/>
    <property type="evidence" value="ECO:0007669"/>
    <property type="project" value="UniProtKB-SubCell"/>
</dbReference>
<keyword evidence="5 7" id="KW-1133">Transmembrane helix</keyword>
<keyword evidence="6 7" id="KW-0472">Membrane</keyword>
<dbReference type="SUPFAM" id="SSF103481">
    <property type="entry name" value="Multidrug resistance efflux transporter EmrE"/>
    <property type="match status" value="2"/>
</dbReference>
<dbReference type="EMBL" id="FOXU01000001">
    <property type="protein sequence ID" value="SFQ08779.1"/>
    <property type="molecule type" value="Genomic_DNA"/>
</dbReference>
<keyword evidence="4 7" id="KW-0812">Transmembrane</keyword>
<evidence type="ECO:0000256" key="3">
    <source>
        <dbReference type="ARBA" id="ARBA00022475"/>
    </source>
</evidence>
<feature type="domain" description="EamA" evidence="8">
    <location>
        <begin position="150"/>
        <end position="285"/>
    </location>
</feature>
<evidence type="ECO:0000313" key="10">
    <source>
        <dbReference type="Proteomes" id="UP000198734"/>
    </source>
</evidence>
<evidence type="ECO:0000256" key="2">
    <source>
        <dbReference type="ARBA" id="ARBA00007362"/>
    </source>
</evidence>
<dbReference type="InterPro" id="IPR037185">
    <property type="entry name" value="EmrE-like"/>
</dbReference>
<feature type="domain" description="EamA" evidence="8">
    <location>
        <begin position="10"/>
        <end position="139"/>
    </location>
</feature>
<evidence type="ECO:0000256" key="7">
    <source>
        <dbReference type="SAM" id="Phobius"/>
    </source>
</evidence>
<feature type="transmembrane region" description="Helical" evidence="7">
    <location>
        <begin position="67"/>
        <end position="84"/>
    </location>
</feature>
<keyword evidence="3" id="KW-1003">Cell membrane</keyword>
<evidence type="ECO:0000256" key="1">
    <source>
        <dbReference type="ARBA" id="ARBA00004651"/>
    </source>
</evidence>
<feature type="transmembrane region" description="Helical" evidence="7">
    <location>
        <begin position="146"/>
        <end position="167"/>
    </location>
</feature>
<organism evidence="9 10">
    <name type="scientific">Psychrobacillus psychrotolerans</name>
    <dbReference type="NCBI Taxonomy" id="126156"/>
    <lineage>
        <taxon>Bacteria</taxon>
        <taxon>Bacillati</taxon>
        <taxon>Bacillota</taxon>
        <taxon>Bacilli</taxon>
        <taxon>Bacillales</taxon>
        <taxon>Bacillaceae</taxon>
        <taxon>Psychrobacillus</taxon>
    </lineage>
</organism>
<dbReference type="PANTHER" id="PTHR32322:SF18">
    <property type="entry name" value="S-ADENOSYLMETHIONINE_S-ADENOSYLHOMOCYSTEINE TRANSPORTER"/>
    <property type="match status" value="1"/>
</dbReference>
<accession>A0A1I5VMQ7</accession>
<sequence>MKKIFTKSTMLLLFLIFVWGASWPIYKLALPYTPPVIFAGMRATMGGLLLAVILFKIRDKLNWRENWRLYCTSALLNTTLFFGIQTVGLNYLPGGLFSILVYFQPVLLGLFAWIWLGEFMTPGKILGLVIGFIGIVIVSLDGLTFHVSVIGVILGLLTAFFWALGVIYVKKVSNRVNPYWMVSMQCIIGGFVLIGFGSFFEDFSDIVWNSKYISALTYGSVLGIPLAQIVYYKLIREGEASKVGSSTFMVPIIAVILGAVFLEEPITYLLIIGLVMVGISIFLVNYRSKKKLIDYSNKR</sequence>
<feature type="transmembrane region" description="Helical" evidence="7">
    <location>
        <begin position="243"/>
        <end position="262"/>
    </location>
</feature>
<proteinExistence type="inferred from homology"/>
<dbReference type="Proteomes" id="UP000198734">
    <property type="component" value="Unassembled WGS sequence"/>
</dbReference>
<protein>
    <submittedName>
        <fullName evidence="9">Permease of the drug/metabolite transporter (DMT) superfamily</fullName>
    </submittedName>
</protein>
<dbReference type="InterPro" id="IPR050638">
    <property type="entry name" value="AA-Vitamin_Transporters"/>
</dbReference>
<evidence type="ECO:0000256" key="4">
    <source>
        <dbReference type="ARBA" id="ARBA00022692"/>
    </source>
</evidence>